<dbReference type="GO" id="GO:0005576">
    <property type="term" value="C:extracellular region"/>
    <property type="evidence" value="ECO:0007669"/>
    <property type="project" value="InterPro"/>
</dbReference>
<evidence type="ECO:0000256" key="2">
    <source>
        <dbReference type="ARBA" id="ARBA00022525"/>
    </source>
</evidence>
<dbReference type="GO" id="GO:0016055">
    <property type="term" value="P:Wnt signaling pathway"/>
    <property type="evidence" value="ECO:0007669"/>
    <property type="project" value="InterPro"/>
</dbReference>
<sequence length="171" mass="19329">MTQPSGVLSALQYYQCSLAASLTAVFPADKRRSKNLSSGNETLEGEAEAEPCDHHLDCLPGSCCDLRQHVCKPHNRGLNNKCYDDCMCEEGLRCYAKFHRNRRVTRRRGRCIDPESADNDQGSFMTKPSQGRVRSDGDVMPTLDMALFDWTDYEDLKPAWPSSRKKGETQF</sequence>
<dbReference type="PANTHER" id="PTHR28610:SF1">
    <property type="entry name" value="DRAXIN"/>
    <property type="match status" value="1"/>
</dbReference>
<keyword evidence="2" id="KW-0964">Secreted</keyword>
<accession>A0A444UWL0</accession>
<feature type="region of interest" description="Disordered" evidence="5">
    <location>
        <begin position="115"/>
        <end position="138"/>
    </location>
</feature>
<keyword evidence="7" id="KW-1185">Reference proteome</keyword>
<evidence type="ECO:0000256" key="4">
    <source>
        <dbReference type="ARBA" id="ARBA00023180"/>
    </source>
</evidence>
<dbReference type="PANTHER" id="PTHR28610">
    <property type="entry name" value="DRAXIN"/>
    <property type="match status" value="1"/>
</dbReference>
<gene>
    <name evidence="6" type="ORF">EOD39_20008</name>
</gene>
<keyword evidence="3" id="KW-0732">Signal</keyword>
<organism evidence="6 7">
    <name type="scientific">Acipenser ruthenus</name>
    <name type="common">Sterlet sturgeon</name>
    <dbReference type="NCBI Taxonomy" id="7906"/>
    <lineage>
        <taxon>Eukaryota</taxon>
        <taxon>Metazoa</taxon>
        <taxon>Chordata</taxon>
        <taxon>Craniata</taxon>
        <taxon>Vertebrata</taxon>
        <taxon>Euteleostomi</taxon>
        <taxon>Actinopterygii</taxon>
        <taxon>Chondrostei</taxon>
        <taxon>Acipenseriformes</taxon>
        <taxon>Acipenseridae</taxon>
        <taxon>Acipenser</taxon>
    </lineage>
</organism>
<evidence type="ECO:0000256" key="1">
    <source>
        <dbReference type="ARBA" id="ARBA00022473"/>
    </source>
</evidence>
<evidence type="ECO:0000256" key="5">
    <source>
        <dbReference type="SAM" id="MobiDB-lite"/>
    </source>
</evidence>
<proteinExistence type="predicted"/>
<protein>
    <submittedName>
        <fullName evidence="6">Draxin-B</fullName>
    </submittedName>
</protein>
<evidence type="ECO:0000256" key="3">
    <source>
        <dbReference type="ARBA" id="ARBA00022729"/>
    </source>
</evidence>
<evidence type="ECO:0000313" key="7">
    <source>
        <dbReference type="Proteomes" id="UP000289886"/>
    </source>
</evidence>
<dbReference type="Proteomes" id="UP000289886">
    <property type="component" value="Unassembled WGS sequence"/>
</dbReference>
<dbReference type="AlphaFoldDB" id="A0A444UWL0"/>
<keyword evidence="1" id="KW-0217">Developmental protein</keyword>
<comment type="caution">
    <text evidence="6">The sequence shown here is derived from an EMBL/GenBank/DDBJ whole genome shotgun (WGS) entry which is preliminary data.</text>
</comment>
<dbReference type="InterPro" id="IPR029094">
    <property type="entry name" value="Draxin"/>
</dbReference>
<feature type="compositionally biased region" description="Polar residues" evidence="5">
    <location>
        <begin position="119"/>
        <end position="129"/>
    </location>
</feature>
<dbReference type="Pfam" id="PF15550">
    <property type="entry name" value="Draxin"/>
    <property type="match status" value="2"/>
</dbReference>
<evidence type="ECO:0000313" key="6">
    <source>
        <dbReference type="EMBL" id="RXM92555.1"/>
    </source>
</evidence>
<dbReference type="EMBL" id="SCEB01006068">
    <property type="protein sequence ID" value="RXM92555.1"/>
    <property type="molecule type" value="Genomic_DNA"/>
</dbReference>
<dbReference type="GO" id="GO:0007411">
    <property type="term" value="P:axon guidance"/>
    <property type="evidence" value="ECO:0007669"/>
    <property type="project" value="InterPro"/>
</dbReference>
<keyword evidence="4" id="KW-0325">Glycoprotein</keyword>
<reference evidence="6 7" key="1">
    <citation type="submission" date="2019-01" db="EMBL/GenBank/DDBJ databases">
        <title>Draft Genome and Complete Hox-Cluster Characterization of the Sterlet Sturgeon (Acipenser ruthenus).</title>
        <authorList>
            <person name="Wei Q."/>
        </authorList>
    </citation>
    <scope>NUCLEOTIDE SEQUENCE [LARGE SCALE GENOMIC DNA]</scope>
    <source>
        <strain evidence="6">WHYD16114868_AA</strain>
        <tissue evidence="6">Blood</tissue>
    </source>
</reference>
<name>A0A444UWL0_ACIRT</name>